<dbReference type="PATRIC" id="fig|301375.6.peg.2118"/>
<dbReference type="Proteomes" id="UP000057043">
    <property type="component" value="Unassembled WGS sequence"/>
</dbReference>
<protein>
    <submittedName>
        <fullName evidence="2">Uncharacterized protein</fullName>
    </submittedName>
</protein>
<evidence type="ECO:0000313" key="2">
    <source>
        <dbReference type="EMBL" id="KUK96860.1"/>
    </source>
</evidence>
<reference evidence="3 4" key="2">
    <citation type="journal article" date="2015" name="MBio">
        <title>Genome-Resolved Metagenomic Analysis Reveals Roles for Candidate Phyla and Other Microbial Community Members in Biogeochemical Transformations in Oil Reservoirs.</title>
        <authorList>
            <person name="Hu P."/>
            <person name="Tom L."/>
            <person name="Singh A."/>
            <person name="Thomas B.C."/>
            <person name="Baker B.J."/>
            <person name="Piceno Y.M."/>
            <person name="Andersen G.L."/>
            <person name="Banfield J.F."/>
        </authorList>
    </citation>
    <scope>NUCLEOTIDE SEQUENCE [LARGE SCALE GENOMIC DNA]</scope>
    <source>
        <strain evidence="1">57_489</strain>
    </source>
</reference>
<organism evidence="2 3">
    <name type="scientific">Methanothrix harundinacea</name>
    <dbReference type="NCBI Taxonomy" id="301375"/>
    <lineage>
        <taxon>Archaea</taxon>
        <taxon>Methanobacteriati</taxon>
        <taxon>Methanobacteriota</taxon>
        <taxon>Stenosarchaea group</taxon>
        <taxon>Methanomicrobia</taxon>
        <taxon>Methanotrichales</taxon>
        <taxon>Methanotrichaceae</taxon>
        <taxon>Methanothrix</taxon>
    </lineage>
</organism>
<name>A0A101IKD2_9EURY</name>
<dbReference type="Proteomes" id="UP000053961">
    <property type="component" value="Unassembled WGS sequence"/>
</dbReference>
<comment type="caution">
    <text evidence="2">The sequence shown here is derived from an EMBL/GenBank/DDBJ whole genome shotgun (WGS) entry which is preliminary data.</text>
</comment>
<accession>A0A101IKD2</accession>
<evidence type="ECO:0000313" key="1">
    <source>
        <dbReference type="EMBL" id="KUK44777.1"/>
    </source>
</evidence>
<reference evidence="2" key="1">
    <citation type="journal article" date="2015" name="MBio">
        <title>Genome-resolved metagenomic analysis reveals roles for candidate phyla and other microbial community members in biogeochemical transformations in oil reservoirs.</title>
        <authorList>
            <person name="Hu P."/>
            <person name="Tom L."/>
            <person name="Singh A."/>
            <person name="Thomas B.C."/>
            <person name="Baker B.J."/>
            <person name="Piceno Y.M."/>
            <person name="Andersen G.L."/>
            <person name="Banfield J.F."/>
        </authorList>
    </citation>
    <scope>NUCLEOTIDE SEQUENCE [LARGE SCALE GENOMIC DNA]</scope>
    <source>
        <strain evidence="2">56_747</strain>
    </source>
</reference>
<dbReference type="EMBL" id="LGHB01000007">
    <property type="protein sequence ID" value="KUK96860.1"/>
    <property type="molecule type" value="Genomic_DNA"/>
</dbReference>
<sequence length="36" mass="3987">MELAGRFIRIGAKGADPEGRKLFIAWYGGLLTFAFI</sequence>
<gene>
    <name evidence="1" type="ORF">XD72_0812</name>
    <name evidence="2" type="ORF">XE07_0811</name>
</gene>
<proteinExistence type="predicted"/>
<evidence type="ECO:0000313" key="3">
    <source>
        <dbReference type="Proteomes" id="UP000053961"/>
    </source>
</evidence>
<evidence type="ECO:0000313" key="4">
    <source>
        <dbReference type="Proteomes" id="UP000057043"/>
    </source>
</evidence>
<dbReference type="AlphaFoldDB" id="A0A101IKD2"/>
<dbReference type="EMBL" id="LGFT01000015">
    <property type="protein sequence ID" value="KUK44777.1"/>
    <property type="molecule type" value="Genomic_DNA"/>
</dbReference>